<dbReference type="EMBL" id="JARBJD010000035">
    <property type="protein sequence ID" value="KAK2958714.1"/>
    <property type="molecule type" value="Genomic_DNA"/>
</dbReference>
<gene>
    <name evidence="2" type="ORF">BLNAU_6217</name>
</gene>
<reference evidence="2 3" key="1">
    <citation type="journal article" date="2022" name="bioRxiv">
        <title>Genomics of Preaxostyla Flagellates Illuminates Evolutionary Transitions and the Path Towards Mitochondrial Loss.</title>
        <authorList>
            <person name="Novak L.V.F."/>
            <person name="Treitli S.C."/>
            <person name="Pyrih J."/>
            <person name="Halakuc P."/>
            <person name="Pipaliya S.V."/>
            <person name="Vacek V."/>
            <person name="Brzon O."/>
            <person name="Soukal P."/>
            <person name="Eme L."/>
            <person name="Dacks J.B."/>
            <person name="Karnkowska A."/>
            <person name="Elias M."/>
            <person name="Hampl V."/>
        </authorList>
    </citation>
    <scope>NUCLEOTIDE SEQUENCE [LARGE SCALE GENOMIC DNA]</scope>
    <source>
        <strain evidence="2">NAU3</strain>
        <tissue evidence="2">Gut</tissue>
    </source>
</reference>
<evidence type="ECO:0000313" key="3">
    <source>
        <dbReference type="Proteomes" id="UP001281761"/>
    </source>
</evidence>
<name>A0ABQ9Y4S5_9EUKA</name>
<organism evidence="2 3">
    <name type="scientific">Blattamonas nauphoetae</name>
    <dbReference type="NCBI Taxonomy" id="2049346"/>
    <lineage>
        <taxon>Eukaryota</taxon>
        <taxon>Metamonada</taxon>
        <taxon>Preaxostyla</taxon>
        <taxon>Oxymonadida</taxon>
        <taxon>Blattamonas</taxon>
    </lineage>
</organism>
<keyword evidence="1" id="KW-0175">Coiled coil</keyword>
<comment type="caution">
    <text evidence="2">The sequence shown here is derived from an EMBL/GenBank/DDBJ whole genome shotgun (WGS) entry which is preliminary data.</text>
</comment>
<evidence type="ECO:0000313" key="2">
    <source>
        <dbReference type="EMBL" id="KAK2958714.1"/>
    </source>
</evidence>
<dbReference type="Proteomes" id="UP001281761">
    <property type="component" value="Unassembled WGS sequence"/>
</dbReference>
<accession>A0ABQ9Y4S5</accession>
<sequence>MLPDNQQNISKSDDKDEMNHPTIESVLEWLSDSSVHPRNKVNSFQWFHIPTLLTTHIQSQPKKQNNELLSQLLQRMMTILDECFDSQTPIANKRLLHSSLSQLSQSPSLPPTIQRDMEKCFASLKFVEEGQFVLVEKDTLDSLEMKEHTIEEQKQQLDVQRQKLSESEKKKAQLEEEKAEWMEERKTHLSTIQSLQKENEQLRSELASKTQKLEENERVIEEQKQTIQQTKTEVARKEPIVASDVIFAFSPTHFRVSGSTVTQLIGGWTGCFTRAVSNGIHRLSIRNVATKVMIGVLDAMEFPKHLTTAVYTSPKAAMMYNNGCLWSACKQLARNTRPQPGQEWSAEADLEKRTLHFFIDGVQQKHHFINIPVPLVFALDVHSHGTQVEITFWGETQSHVTFEGTGHNLG</sequence>
<feature type="coiled-coil region" evidence="1">
    <location>
        <begin position="140"/>
        <end position="233"/>
    </location>
</feature>
<protein>
    <submittedName>
        <fullName evidence="2">Uncharacterized protein</fullName>
    </submittedName>
</protein>
<proteinExistence type="predicted"/>
<keyword evidence="3" id="KW-1185">Reference proteome</keyword>
<evidence type="ECO:0000256" key="1">
    <source>
        <dbReference type="SAM" id="Coils"/>
    </source>
</evidence>